<dbReference type="InterPro" id="IPR036322">
    <property type="entry name" value="WD40_repeat_dom_sf"/>
</dbReference>
<dbReference type="Pfam" id="PF00400">
    <property type="entry name" value="WD40"/>
    <property type="match status" value="7"/>
</dbReference>
<evidence type="ECO:0000256" key="7">
    <source>
        <dbReference type="ARBA" id="ARBA00022574"/>
    </source>
</evidence>
<keyword evidence="8" id="KW-0819">tRNA processing</keyword>
<evidence type="ECO:0000256" key="11">
    <source>
        <dbReference type="PROSITE-ProRule" id="PRU00221"/>
    </source>
</evidence>
<keyword evidence="7 11" id="KW-0853">WD repeat</keyword>
<comment type="subcellular location">
    <subcellularLocation>
        <location evidence="2">Cytoplasm</location>
    </subcellularLocation>
    <subcellularLocation>
        <location evidence="1">Nucleus</location>
    </subcellularLocation>
</comment>
<accession>F8NNS5</accession>
<dbReference type="PANTHER" id="PTHR44111">
    <property type="entry name" value="ELONGATOR COMPLEX PROTEIN 2"/>
    <property type="match status" value="1"/>
</dbReference>
<evidence type="ECO:0000256" key="3">
    <source>
        <dbReference type="ARBA" id="ARBA00005043"/>
    </source>
</evidence>
<organism>
    <name type="scientific">Serpula lacrymans var. lacrymans (strain S7.9)</name>
    <name type="common">Dry rot fungus</name>
    <dbReference type="NCBI Taxonomy" id="578457"/>
    <lineage>
        <taxon>Eukaryota</taxon>
        <taxon>Fungi</taxon>
        <taxon>Dikarya</taxon>
        <taxon>Basidiomycota</taxon>
        <taxon>Agaricomycotina</taxon>
        <taxon>Agaricomycetes</taxon>
        <taxon>Agaricomycetidae</taxon>
        <taxon>Boletales</taxon>
        <taxon>Coniophorineae</taxon>
        <taxon>Serpulaceae</taxon>
        <taxon>Serpula</taxon>
    </lineage>
</organism>
<dbReference type="KEGG" id="sla:SERLADRAFT_435371"/>
<dbReference type="GeneID" id="18814532"/>
<feature type="repeat" description="WD" evidence="11">
    <location>
        <begin position="101"/>
        <end position="132"/>
    </location>
</feature>
<feature type="repeat" description="WD" evidence="11">
    <location>
        <begin position="53"/>
        <end position="83"/>
    </location>
</feature>
<evidence type="ECO:0000256" key="9">
    <source>
        <dbReference type="ARBA" id="ARBA00022737"/>
    </source>
</evidence>
<evidence type="ECO:0000256" key="6">
    <source>
        <dbReference type="ARBA" id="ARBA00022490"/>
    </source>
</evidence>
<gene>
    <name evidence="12" type="ORF">SERLADRAFT_435371</name>
</gene>
<dbReference type="UniPathway" id="UPA00988"/>
<comment type="similarity">
    <text evidence="4">Belongs to the WD repeat ELP2 family.</text>
</comment>
<feature type="repeat" description="WD" evidence="11">
    <location>
        <begin position="674"/>
        <end position="715"/>
    </location>
</feature>
<dbReference type="GO" id="GO:0033588">
    <property type="term" value="C:elongator holoenzyme complex"/>
    <property type="evidence" value="ECO:0007669"/>
    <property type="project" value="InterPro"/>
</dbReference>
<evidence type="ECO:0000256" key="4">
    <source>
        <dbReference type="ARBA" id="ARBA00005881"/>
    </source>
</evidence>
<sequence length="815" mass="89149">MATASSAYISASTNRFSHAADISSSSLVAYGSSQLVALWDVTDLHDPGVKETLPGHEGDVTCVSFARDDLLVTADNKGQVRCWRKFGLQAWQAHWKSTAVLQGHEKAITSLCVLDQILVTGSSDSLVKVWSITFGIETDQVAEVQVLSLHGKYSLALALVTLPGSTATMLAIAGTDHKVHIWTRSEETFIRSVVLPGHEDWVRSLAFRAPEAVHDPLVLASGSQDGTIRLWSIEIMSRDKPKEFSLGNTNTEQLNDELLDAFEASLGDLADGEEGGRQISLKRHVLTVKTDQGSQQFSITFDALLIGHEAGITSLSWRPTTSNPQADQRPTLLSTSTDSSVILWSPSNVITSSQDGSTSIWINRQRFGDIGGQRLGGFIGGLWSKKGTEAMAWGWSGGWRRWRCDDEKMPGSEGIDNWSEIGAVGGHSGPIKDLDWSPKGEYLISVGLDQTTRMHGAIQTADANGALTYVWHELSRPQVHGYDIVGVRFLDALKFVSIADEKVARVFEAPRVFVDLAKGLGVLDSTISSEERPLGASVPPLGLSNKAVREVLPTGPNPDTPIRRPFEGELASTTLWPEVEKVFGHGYELISLAVSNDKRMIATGCRASSADHAVIRVYEADTWQLYGLPLEGHALTVTRISFSPDNRFILTVSRDRSWRLFEKKEGGFIPTASDKSHTRIIWDCAWSNEGDIFATASRDKTVKIWEANSAASQRAALTTIKVKEAATSLAFCPANTINRRMLAVGLETGEVLVYSSVSSLPSKWDLDLTIDSRTAHVNQIHRMAWRPLDDRETQIRQLATCSEDGTLKILIVHTG</sequence>
<keyword evidence="9" id="KW-0677">Repeat</keyword>
<dbReference type="EMBL" id="GL945431">
    <property type="protein sequence ID" value="EGO27597.1"/>
    <property type="molecule type" value="Genomic_DNA"/>
</dbReference>
<feature type="repeat" description="WD" evidence="11">
    <location>
        <begin position="630"/>
        <end position="671"/>
    </location>
</feature>
<dbReference type="GO" id="GO:0002098">
    <property type="term" value="P:tRNA wobble uridine modification"/>
    <property type="evidence" value="ECO:0007669"/>
    <property type="project" value="InterPro"/>
</dbReference>
<name>F8NNS5_SERL9</name>
<dbReference type="InterPro" id="IPR020472">
    <property type="entry name" value="WD40_PAC1"/>
</dbReference>
<dbReference type="GO" id="GO:0005737">
    <property type="term" value="C:cytoplasm"/>
    <property type="evidence" value="ECO:0007669"/>
    <property type="project" value="UniProtKB-SubCell"/>
</dbReference>
<protein>
    <recommendedName>
        <fullName evidence="5">Elongator complex protein 2</fullName>
    </recommendedName>
</protein>
<dbReference type="PRINTS" id="PR00320">
    <property type="entry name" value="GPROTEINBRPT"/>
</dbReference>
<evidence type="ECO:0000256" key="2">
    <source>
        <dbReference type="ARBA" id="ARBA00004496"/>
    </source>
</evidence>
<dbReference type="InterPro" id="IPR001680">
    <property type="entry name" value="WD40_rpt"/>
</dbReference>
<dbReference type="PROSITE" id="PS50082">
    <property type="entry name" value="WD_REPEATS_2"/>
    <property type="match status" value="6"/>
</dbReference>
<feature type="repeat" description="WD" evidence="11">
    <location>
        <begin position="424"/>
        <end position="454"/>
    </location>
</feature>
<dbReference type="PANTHER" id="PTHR44111:SF1">
    <property type="entry name" value="ELONGATOR COMPLEX PROTEIN 2"/>
    <property type="match status" value="1"/>
</dbReference>
<evidence type="ECO:0000313" key="12">
    <source>
        <dbReference type="EMBL" id="EGO27597.1"/>
    </source>
</evidence>
<dbReference type="SUPFAM" id="SSF50978">
    <property type="entry name" value="WD40 repeat-like"/>
    <property type="match status" value="2"/>
</dbReference>
<keyword evidence="10" id="KW-0539">Nucleus</keyword>
<dbReference type="OrthoDB" id="27911at2759"/>
<proteinExistence type="inferred from homology"/>
<dbReference type="InterPro" id="IPR037289">
    <property type="entry name" value="Elp2"/>
</dbReference>
<evidence type="ECO:0000256" key="5">
    <source>
        <dbReference type="ARBA" id="ARBA00020267"/>
    </source>
</evidence>
<evidence type="ECO:0000256" key="1">
    <source>
        <dbReference type="ARBA" id="ARBA00004123"/>
    </source>
</evidence>
<dbReference type="AlphaFoldDB" id="F8NNS5"/>
<dbReference type="Proteomes" id="UP000008064">
    <property type="component" value="Unassembled WGS sequence"/>
</dbReference>
<dbReference type="RefSeq" id="XP_007315688.1">
    <property type="nucleotide sequence ID" value="XM_007315626.1"/>
</dbReference>
<reference evidence="12" key="1">
    <citation type="submission" date="2011-04" db="EMBL/GenBank/DDBJ databases">
        <title>Evolution of plant cell wall degrading machinery underlies the functional diversity of forest fungi.</title>
        <authorList>
            <consortium name="US DOE Joint Genome Institute (JGI-PGF)"/>
            <person name="Eastwood D.C."/>
            <person name="Floudas D."/>
            <person name="Binder M."/>
            <person name="Majcherczyk A."/>
            <person name="Schneider P."/>
            <person name="Aerts A."/>
            <person name="Asiegbu F.O."/>
            <person name="Baker S.E."/>
            <person name="Barry K."/>
            <person name="Bendiksby M."/>
            <person name="Blumentritt M."/>
            <person name="Coutinho P.M."/>
            <person name="Cullen D."/>
            <person name="Cullen D."/>
            <person name="Gathman A."/>
            <person name="Goodell B."/>
            <person name="Henrissat B."/>
            <person name="Ihrmark K."/>
            <person name="Kauserud H."/>
            <person name="Kohler A."/>
            <person name="LaButti K."/>
            <person name="Lapidus A."/>
            <person name="Lavin J.L."/>
            <person name="Lee Y.-H."/>
            <person name="Lindquist E."/>
            <person name="Lilly W."/>
            <person name="Lucas S."/>
            <person name="Morin E."/>
            <person name="Murat C."/>
            <person name="Oguiza J.A."/>
            <person name="Park J."/>
            <person name="Pisabarro A.G."/>
            <person name="Riley R."/>
            <person name="Rosling A."/>
            <person name="Salamov A."/>
            <person name="Schmidt O."/>
            <person name="Schmutz J."/>
            <person name="Skrede I."/>
            <person name="Stenlid J."/>
            <person name="Wiebenga A."/>
            <person name="Xie X."/>
            <person name="Kues U."/>
            <person name="Hibbett D.S."/>
            <person name="Hoffmeister D."/>
            <person name="Hogberg N."/>
            <person name="Martin F."/>
            <person name="Grigoriev I.V."/>
            <person name="Watkinson S.C."/>
        </authorList>
    </citation>
    <scope>NUCLEOTIDE SEQUENCE</scope>
    <source>
        <strain evidence="12">S7.9</strain>
    </source>
</reference>
<evidence type="ECO:0000256" key="10">
    <source>
        <dbReference type="ARBA" id="ARBA00023242"/>
    </source>
</evidence>
<comment type="pathway">
    <text evidence="3">tRNA modification; 5-methoxycarbonylmethyl-2-thiouridine-tRNA biosynthesis.</text>
</comment>
<dbReference type="Gene3D" id="2.130.10.10">
    <property type="entry name" value="YVTN repeat-like/Quinoprotein amine dehydrogenase"/>
    <property type="match status" value="4"/>
</dbReference>
<dbReference type="InterPro" id="IPR015943">
    <property type="entry name" value="WD40/YVTN_repeat-like_dom_sf"/>
</dbReference>
<keyword evidence="6" id="KW-0963">Cytoplasm</keyword>
<feature type="repeat" description="WD" evidence="11">
    <location>
        <begin position="195"/>
        <end position="234"/>
    </location>
</feature>
<evidence type="ECO:0000256" key="8">
    <source>
        <dbReference type="ARBA" id="ARBA00022694"/>
    </source>
</evidence>
<dbReference type="SMART" id="SM00320">
    <property type="entry name" value="WD40"/>
    <property type="match status" value="11"/>
</dbReference>
<dbReference type="GO" id="GO:0005634">
    <property type="term" value="C:nucleus"/>
    <property type="evidence" value="ECO:0007669"/>
    <property type="project" value="UniProtKB-SubCell"/>
</dbReference>
<dbReference type="PROSITE" id="PS50294">
    <property type="entry name" value="WD_REPEATS_REGION"/>
    <property type="match status" value="4"/>
</dbReference>
<dbReference type="HOGENOM" id="CLU_006430_2_0_1"/>